<dbReference type="EMBL" id="CP016246">
    <property type="protein sequence ID" value="ANQ07783.1"/>
    <property type="molecule type" value="Genomic_DNA"/>
</dbReference>
<evidence type="ECO:0000256" key="1">
    <source>
        <dbReference type="SAM" id="MobiDB-lite"/>
    </source>
</evidence>
<dbReference type="OrthoDB" id="383264at2759"/>
<proteinExistence type="predicted"/>
<sequence length="307" mass="36166">MGPEFIKEGKVQSLDSTFRGDVPEGSVPKERVPKEQVPGSYSWFKEEDSVPMEEVSKEQVQSSDSGFREEDFVPEEDVPKEEFPSSDSGFREENFVPIEGVPKEQVPSSDSGFREKDFEKVPRVDVPKENVPMEEFPSSDSGFWKEDFVPKEEVFSQTVYWINWIEGNKSVLEEIKTQPWFYDLKVNWNEYQRGAKHNELRDDNNFSFSEKKELLWRTSVGKQYNIMEWNSQTADWFKHLLNNVQEIPNELESAEIEQQYLCKESYRNNRLAPKLWMLILALVFEECEREENVCNKELYLDHLLQNV</sequence>
<dbReference type="AlphaFoldDB" id="A0A1B1DYB8"/>
<reference evidence="3" key="1">
    <citation type="submission" date="2016-06" db="EMBL/GenBank/DDBJ databases">
        <title>First high quality genome sequence of Plasmodium coatneyi using continuous long reads from single molecule, real-time sequencing.</title>
        <authorList>
            <person name="Chien J.-T."/>
            <person name="Pakala S.B."/>
            <person name="Geraldo J.A."/>
            <person name="Lapp S.A."/>
            <person name="Barnwell J.W."/>
            <person name="Kissinger J.C."/>
            <person name="Galinski M.R."/>
            <person name="Humphrey J.C."/>
        </authorList>
    </citation>
    <scope>NUCLEOTIDE SEQUENCE [LARGE SCALE GENOMIC DNA]</scope>
    <source>
        <strain evidence="3">Hackeri</strain>
    </source>
</reference>
<accession>A0A1B1DYB8</accession>
<keyword evidence="3" id="KW-1185">Reference proteome</keyword>
<dbReference type="Proteomes" id="UP000092716">
    <property type="component" value="Chromosome 8"/>
</dbReference>
<dbReference type="KEGG" id="pcot:PCOAH_00020580"/>
<protein>
    <submittedName>
        <fullName evidence="2">SICA antigen</fullName>
    </submittedName>
</protein>
<evidence type="ECO:0000313" key="3">
    <source>
        <dbReference type="Proteomes" id="UP000092716"/>
    </source>
</evidence>
<evidence type="ECO:0000313" key="2">
    <source>
        <dbReference type="EMBL" id="ANQ07783.1"/>
    </source>
</evidence>
<organism evidence="2 3">
    <name type="scientific">Plasmodium coatneyi</name>
    <dbReference type="NCBI Taxonomy" id="208452"/>
    <lineage>
        <taxon>Eukaryota</taxon>
        <taxon>Sar</taxon>
        <taxon>Alveolata</taxon>
        <taxon>Apicomplexa</taxon>
        <taxon>Aconoidasida</taxon>
        <taxon>Haemosporida</taxon>
        <taxon>Plasmodiidae</taxon>
        <taxon>Plasmodium</taxon>
    </lineage>
</organism>
<dbReference type="VEuPathDB" id="PlasmoDB:PCOAH_00020580"/>
<feature type="compositionally biased region" description="Basic and acidic residues" evidence="1">
    <location>
        <begin position="1"/>
        <end position="10"/>
    </location>
</feature>
<dbReference type="GeneID" id="30908784"/>
<dbReference type="RefSeq" id="XP_019914478.1">
    <property type="nucleotide sequence ID" value="XM_020058867.1"/>
</dbReference>
<name>A0A1B1DYB8_9APIC</name>
<gene>
    <name evidence="2" type="ORF">PCOAH_00020580</name>
</gene>
<feature type="region of interest" description="Disordered" evidence="1">
    <location>
        <begin position="1"/>
        <end position="92"/>
    </location>
</feature>